<keyword evidence="2" id="KW-1185">Reference proteome</keyword>
<dbReference type="KEGG" id="far:ABE41_004670"/>
<sequence length="71" mass="7797">MLAKDQENQNTAESNLKITIEADSSNTGSLIEGIANNNDLVEALRAVLDKYLKQKTPATNKSKNISDSCWE</sequence>
<proteinExistence type="predicted"/>
<dbReference type="Proteomes" id="UP000077412">
    <property type="component" value="Chromosome"/>
</dbReference>
<reference evidence="1 2" key="1">
    <citation type="submission" date="2016-08" db="EMBL/GenBank/DDBJ databases">
        <title>Complete genome sequence of Fictibacillus arsenicus G25-54, a strain with toxicity to nematodes and a potential arsenic-resistance activity.</title>
        <authorList>
            <person name="Zheng Z."/>
        </authorList>
    </citation>
    <scope>NUCLEOTIDE SEQUENCE [LARGE SCALE GENOMIC DNA]</scope>
    <source>
        <strain evidence="1 2">G25-54</strain>
    </source>
</reference>
<dbReference type="EMBL" id="CP016761">
    <property type="protein sequence ID" value="ANX11289.1"/>
    <property type="molecule type" value="Genomic_DNA"/>
</dbReference>
<name>A0A1B1Z1U6_9BACL</name>
<evidence type="ECO:0000313" key="1">
    <source>
        <dbReference type="EMBL" id="ANX11289.1"/>
    </source>
</evidence>
<organism evidence="1 2">
    <name type="scientific">Fictibacillus arsenicus</name>
    <dbReference type="NCBI Taxonomy" id="255247"/>
    <lineage>
        <taxon>Bacteria</taxon>
        <taxon>Bacillati</taxon>
        <taxon>Bacillota</taxon>
        <taxon>Bacilli</taxon>
        <taxon>Bacillales</taxon>
        <taxon>Fictibacillaceae</taxon>
        <taxon>Fictibacillus</taxon>
    </lineage>
</organism>
<evidence type="ECO:0000313" key="2">
    <source>
        <dbReference type="Proteomes" id="UP000077412"/>
    </source>
</evidence>
<gene>
    <name evidence="1" type="ORF">ABE41_004670</name>
</gene>
<protein>
    <submittedName>
        <fullName evidence="1">Uncharacterized protein</fullName>
    </submittedName>
</protein>
<dbReference type="RefSeq" id="WP_066286975.1">
    <property type="nucleotide sequence ID" value="NZ_CP016761.1"/>
</dbReference>
<accession>A0A1B1Z1U6</accession>
<dbReference type="AlphaFoldDB" id="A0A1B1Z1U6"/>